<evidence type="ECO:0000259" key="1">
    <source>
        <dbReference type="Pfam" id="PF08000"/>
    </source>
</evidence>
<evidence type="ECO:0000313" key="3">
    <source>
        <dbReference type="Proteomes" id="UP000514509"/>
    </source>
</evidence>
<dbReference type="InterPro" id="IPR012544">
    <property type="entry name" value="PHb"/>
</dbReference>
<dbReference type="Gene3D" id="2.30.29.50">
    <property type="entry name" value="Bacterial Pleckstrin homology domain"/>
    <property type="match status" value="1"/>
</dbReference>
<dbReference type="AlphaFoldDB" id="A0A7L7L7T3"/>
<feature type="domain" description="Bacterial Pleckstrin homology" evidence="1">
    <location>
        <begin position="3"/>
        <end position="122"/>
    </location>
</feature>
<dbReference type="CDD" id="cd13225">
    <property type="entry name" value="PH-like_bacteria"/>
    <property type="match status" value="1"/>
</dbReference>
<name>A0A7L7L7T3_9BACT</name>
<dbReference type="InterPro" id="IPR037063">
    <property type="entry name" value="PHb_sf"/>
</dbReference>
<dbReference type="KEGG" id="add:HUW48_12925"/>
<sequence>MGILDGLMGNASEVSLETIQTEFAPLLVDGENLEKAFKILRDMLVFTNKRLLIVDKQGLTGSKIEYLSIPYKSITRFSKESGGMFDLDAELNIWVTGQAEPIKKEFRKDNNINQVYQLLSTFILK</sequence>
<dbReference type="SUPFAM" id="SSF50729">
    <property type="entry name" value="PH domain-like"/>
    <property type="match status" value="1"/>
</dbReference>
<dbReference type="PANTHER" id="PTHR35796">
    <property type="entry name" value="HYPOTHETICAL CYTOSOLIC PROTEIN"/>
    <property type="match status" value="1"/>
</dbReference>
<dbReference type="Proteomes" id="UP000514509">
    <property type="component" value="Chromosome"/>
</dbReference>
<dbReference type="PANTHER" id="PTHR35796:SF3">
    <property type="entry name" value="BHLH DOMAIN-CONTAINING PROTEIN"/>
    <property type="match status" value="1"/>
</dbReference>
<gene>
    <name evidence="2" type="ORF">HUW48_12925</name>
</gene>
<proteinExistence type="predicted"/>
<dbReference type="EMBL" id="CP055153">
    <property type="protein sequence ID" value="QMU28886.1"/>
    <property type="molecule type" value="Genomic_DNA"/>
</dbReference>
<evidence type="ECO:0000313" key="2">
    <source>
        <dbReference type="EMBL" id="QMU28886.1"/>
    </source>
</evidence>
<protein>
    <submittedName>
        <fullName evidence="2">PH domain-containing protein</fullName>
    </submittedName>
</protein>
<organism evidence="2 3">
    <name type="scientific">Adhaeribacter radiodurans</name>
    <dbReference type="NCBI Taxonomy" id="2745197"/>
    <lineage>
        <taxon>Bacteria</taxon>
        <taxon>Pseudomonadati</taxon>
        <taxon>Bacteroidota</taxon>
        <taxon>Cytophagia</taxon>
        <taxon>Cytophagales</taxon>
        <taxon>Hymenobacteraceae</taxon>
        <taxon>Adhaeribacter</taxon>
    </lineage>
</organism>
<accession>A0A7L7L7T3</accession>
<dbReference type="Pfam" id="PF08000">
    <property type="entry name" value="bPH_1"/>
    <property type="match status" value="1"/>
</dbReference>
<keyword evidence="3" id="KW-1185">Reference proteome</keyword>
<dbReference type="RefSeq" id="WP_182416068.1">
    <property type="nucleotide sequence ID" value="NZ_CP055153.1"/>
</dbReference>
<reference evidence="2 3" key="1">
    <citation type="submission" date="2020-08" db="EMBL/GenBank/DDBJ databases">
        <title>Adhaeribacter dokdonensis sp. nov., isolated from the rhizosphere of Elymus tsukushiensis, a plant native to the Dokdo Islands, Republic of Korea.</title>
        <authorList>
            <person name="Ghim S.Y."/>
        </authorList>
    </citation>
    <scope>NUCLEOTIDE SEQUENCE [LARGE SCALE GENOMIC DNA]</scope>
    <source>
        <strain evidence="2 3">KUDC8001</strain>
    </source>
</reference>